<dbReference type="EMBL" id="CP002987">
    <property type="protein sequence ID" value="AFA48988.1"/>
    <property type="molecule type" value="Genomic_DNA"/>
</dbReference>
<dbReference type="EC" id="5.2.1.8" evidence="3"/>
<keyword evidence="4" id="KW-1185">Reference proteome</keyword>
<reference evidence="4" key="1">
    <citation type="submission" date="2011-07" db="EMBL/GenBank/DDBJ databases">
        <title>Complete genome sequence of Acetobacterium woodii.</title>
        <authorList>
            <person name="Poehlein A."/>
            <person name="Schmidt S."/>
            <person name="Kaster A.-K."/>
            <person name="Goenrich M."/>
            <person name="Vollmers J."/>
            <person name="Thuermer A."/>
            <person name="Gottschalk G."/>
            <person name="Thauer R.K."/>
            <person name="Daniel R."/>
            <person name="Mueller V."/>
        </authorList>
    </citation>
    <scope>NUCLEOTIDE SEQUENCE [LARGE SCALE GENOMIC DNA]</scope>
    <source>
        <strain evidence="4">ATCC 29683 / DSM 1030 / JCM 2381 / KCTC 1655 / WB1</strain>
    </source>
</reference>
<dbReference type="PROSITE" id="PS01096">
    <property type="entry name" value="PPIC_PPIASE_1"/>
    <property type="match status" value="1"/>
</dbReference>
<sequence>MEKTPLATVADKTIYTSDLDALIKQLPEDQAKQFKSKEGRRQLLEELIAQELFYLEGKADKVDETEEFKKMLIDAEEKLLKTHMIATFMMDITVPDEEVQKFYDENPSQFIAPDSVRASHILLPTEEQALEIIAEIKNGKSFEAAAKEYSVCPSNEKGGDLSYFSRGQMVPEFETAAFALEIDEMTELPVKTQFGYHVIKLTDRKISQTIPFEAVKENARTFLLREKQNKAFIGKVESLKEKYPVKMETTIL</sequence>
<keyword evidence="1 3" id="KW-0413">Isomerase</keyword>
<dbReference type="InterPro" id="IPR046357">
    <property type="entry name" value="PPIase_dom_sf"/>
</dbReference>
<dbReference type="PANTHER" id="PTHR47245">
    <property type="entry name" value="PEPTIDYLPROLYL ISOMERASE"/>
    <property type="match status" value="1"/>
</dbReference>
<keyword evidence="1" id="KW-0697">Rotamase</keyword>
<dbReference type="Gene3D" id="3.10.50.40">
    <property type="match status" value="1"/>
</dbReference>
<dbReference type="InterPro" id="IPR000297">
    <property type="entry name" value="PPIase_PpiC"/>
</dbReference>
<gene>
    <name evidence="3" type="primary">prsA</name>
    <name evidence="3" type="ordered locus">Awo_c22140</name>
</gene>
<dbReference type="STRING" id="931626.Awo_c22140"/>
<dbReference type="GO" id="GO:0003755">
    <property type="term" value="F:peptidyl-prolyl cis-trans isomerase activity"/>
    <property type="evidence" value="ECO:0007669"/>
    <property type="project" value="UniProtKB-KW"/>
</dbReference>
<dbReference type="PANTHER" id="PTHR47245:SF2">
    <property type="entry name" value="PEPTIDYL-PROLYL CIS-TRANS ISOMERASE HP_0175-RELATED"/>
    <property type="match status" value="1"/>
</dbReference>
<dbReference type="PROSITE" id="PS50198">
    <property type="entry name" value="PPIC_PPIASE_2"/>
    <property type="match status" value="1"/>
</dbReference>
<dbReference type="InterPro" id="IPR050245">
    <property type="entry name" value="PrsA_foldase"/>
</dbReference>
<evidence type="ECO:0000259" key="2">
    <source>
        <dbReference type="PROSITE" id="PS50198"/>
    </source>
</evidence>
<dbReference type="AlphaFoldDB" id="H6LC40"/>
<name>H6LC40_ACEWD</name>
<evidence type="ECO:0000256" key="1">
    <source>
        <dbReference type="PROSITE-ProRule" id="PRU00278"/>
    </source>
</evidence>
<dbReference type="RefSeq" id="WP_014356588.1">
    <property type="nucleotide sequence ID" value="NC_016894.1"/>
</dbReference>
<proteinExistence type="predicted"/>
<feature type="domain" description="PpiC" evidence="2">
    <location>
        <begin position="113"/>
        <end position="203"/>
    </location>
</feature>
<dbReference type="SUPFAM" id="SSF54534">
    <property type="entry name" value="FKBP-like"/>
    <property type="match status" value="1"/>
</dbReference>
<organism evidence="3 4">
    <name type="scientific">Acetobacterium woodii (strain ATCC 29683 / DSM 1030 / JCM 2381 / KCTC 1655 / WB1)</name>
    <dbReference type="NCBI Taxonomy" id="931626"/>
    <lineage>
        <taxon>Bacteria</taxon>
        <taxon>Bacillati</taxon>
        <taxon>Bacillota</taxon>
        <taxon>Clostridia</taxon>
        <taxon>Eubacteriales</taxon>
        <taxon>Eubacteriaceae</taxon>
        <taxon>Acetobacterium</taxon>
    </lineage>
</organism>
<dbReference type="Gene3D" id="1.10.8.1040">
    <property type="match status" value="1"/>
</dbReference>
<dbReference type="SUPFAM" id="SSF109998">
    <property type="entry name" value="Triger factor/SurA peptide-binding domain-like"/>
    <property type="match status" value="1"/>
</dbReference>
<evidence type="ECO:0000313" key="4">
    <source>
        <dbReference type="Proteomes" id="UP000007177"/>
    </source>
</evidence>
<dbReference type="KEGG" id="awo:Awo_c22140"/>
<protein>
    <submittedName>
        <fullName evidence="3">Foldase PrsA</fullName>
        <ecNumber evidence="3">5.2.1.8</ecNumber>
    </submittedName>
</protein>
<dbReference type="eggNOG" id="COG0760">
    <property type="taxonomic scope" value="Bacteria"/>
</dbReference>
<dbReference type="Pfam" id="PF13616">
    <property type="entry name" value="Rotamase_3"/>
    <property type="match status" value="1"/>
</dbReference>
<dbReference type="OrthoDB" id="14196at2"/>
<dbReference type="InterPro" id="IPR023058">
    <property type="entry name" value="PPIase_PpiC_CS"/>
</dbReference>
<accession>H6LC40</accession>
<dbReference type="HOGENOM" id="CLU_034646_1_2_9"/>
<dbReference type="Proteomes" id="UP000007177">
    <property type="component" value="Chromosome"/>
</dbReference>
<evidence type="ECO:0000313" key="3">
    <source>
        <dbReference type="EMBL" id="AFA48988.1"/>
    </source>
</evidence>
<reference evidence="3 4" key="2">
    <citation type="journal article" date="2012" name="PLoS ONE">
        <title>An ancient pathway combining carbon dioxide fixation with the generation and utilization of a sodium ion gradient for ATP synthesis.</title>
        <authorList>
            <person name="Poehlein A."/>
            <person name="Schmidt S."/>
            <person name="Kaster A.K."/>
            <person name="Goenrich M."/>
            <person name="Vollmers J."/>
            <person name="Thurmer A."/>
            <person name="Bertsch J."/>
            <person name="Schuchmann K."/>
            <person name="Voigt B."/>
            <person name="Hecker M."/>
            <person name="Daniel R."/>
            <person name="Thauer R.K."/>
            <person name="Gottschalk G."/>
            <person name="Muller V."/>
        </authorList>
    </citation>
    <scope>NUCLEOTIDE SEQUENCE [LARGE SCALE GENOMIC DNA]</scope>
    <source>
        <strain evidence="4">ATCC 29683 / DSM 1030 / JCM 2381 / KCTC 1655 / WB1</strain>
    </source>
</reference>
<dbReference type="InterPro" id="IPR027304">
    <property type="entry name" value="Trigger_fact/SurA_dom_sf"/>
</dbReference>